<dbReference type="EMBL" id="BAABME010009018">
    <property type="protein sequence ID" value="GAA0174310.1"/>
    <property type="molecule type" value="Genomic_DNA"/>
</dbReference>
<proteinExistence type="predicted"/>
<accession>A0AAV3RDE1</accession>
<protein>
    <submittedName>
        <fullName evidence="2">Uncharacterized protein</fullName>
    </submittedName>
</protein>
<feature type="compositionally biased region" description="Basic and acidic residues" evidence="1">
    <location>
        <begin position="61"/>
        <end position="73"/>
    </location>
</feature>
<evidence type="ECO:0000313" key="2">
    <source>
        <dbReference type="EMBL" id="GAA0174310.1"/>
    </source>
</evidence>
<organism evidence="2 3">
    <name type="scientific">Lithospermum erythrorhizon</name>
    <name type="common">Purple gromwell</name>
    <name type="synonym">Lithospermum officinale var. erythrorhizon</name>
    <dbReference type="NCBI Taxonomy" id="34254"/>
    <lineage>
        <taxon>Eukaryota</taxon>
        <taxon>Viridiplantae</taxon>
        <taxon>Streptophyta</taxon>
        <taxon>Embryophyta</taxon>
        <taxon>Tracheophyta</taxon>
        <taxon>Spermatophyta</taxon>
        <taxon>Magnoliopsida</taxon>
        <taxon>eudicotyledons</taxon>
        <taxon>Gunneridae</taxon>
        <taxon>Pentapetalae</taxon>
        <taxon>asterids</taxon>
        <taxon>lamiids</taxon>
        <taxon>Boraginales</taxon>
        <taxon>Boraginaceae</taxon>
        <taxon>Boraginoideae</taxon>
        <taxon>Lithospermeae</taxon>
        <taxon>Lithospermum</taxon>
    </lineage>
</organism>
<feature type="region of interest" description="Disordered" evidence="1">
    <location>
        <begin position="60"/>
        <end position="84"/>
    </location>
</feature>
<reference evidence="2 3" key="1">
    <citation type="submission" date="2024-01" db="EMBL/GenBank/DDBJ databases">
        <title>The complete chloroplast genome sequence of Lithospermum erythrorhizon: insights into the phylogenetic relationship among Boraginaceae species and the maternal lineages of purple gromwells.</title>
        <authorList>
            <person name="Okada T."/>
            <person name="Watanabe K."/>
        </authorList>
    </citation>
    <scope>NUCLEOTIDE SEQUENCE [LARGE SCALE GENOMIC DNA]</scope>
</reference>
<gene>
    <name evidence="2" type="ORF">LIER_27731</name>
</gene>
<dbReference type="AlphaFoldDB" id="A0AAV3RDE1"/>
<name>A0AAV3RDE1_LITER</name>
<evidence type="ECO:0000313" key="3">
    <source>
        <dbReference type="Proteomes" id="UP001454036"/>
    </source>
</evidence>
<evidence type="ECO:0000256" key="1">
    <source>
        <dbReference type="SAM" id="MobiDB-lite"/>
    </source>
</evidence>
<comment type="caution">
    <text evidence="2">The sequence shown here is derived from an EMBL/GenBank/DDBJ whole genome shotgun (WGS) entry which is preliminary data.</text>
</comment>
<keyword evidence="3" id="KW-1185">Reference proteome</keyword>
<sequence length="84" mass="9176">MNFRDFDLNVPAAGDVPATRDFRDFGLNVPSDVNVGGEYQIDLSISDNEEADDIVNASYHNNEEHDGDVDKVAQKNTFDAAGVT</sequence>
<dbReference type="Proteomes" id="UP001454036">
    <property type="component" value="Unassembled WGS sequence"/>
</dbReference>